<keyword evidence="5 8" id="KW-0812">Transmembrane</keyword>
<proteinExistence type="predicted"/>
<feature type="transmembrane region" description="Helical" evidence="8">
    <location>
        <begin position="334"/>
        <end position="353"/>
    </location>
</feature>
<evidence type="ECO:0000256" key="6">
    <source>
        <dbReference type="ARBA" id="ARBA00022989"/>
    </source>
</evidence>
<evidence type="ECO:0000256" key="1">
    <source>
        <dbReference type="ARBA" id="ARBA00004429"/>
    </source>
</evidence>
<dbReference type="PANTHER" id="PTHR32063">
    <property type="match status" value="1"/>
</dbReference>
<dbReference type="InterPro" id="IPR027463">
    <property type="entry name" value="AcrB_DN_DC_subdom"/>
</dbReference>
<dbReference type="Pfam" id="PF00873">
    <property type="entry name" value="ACR_tran"/>
    <property type="match status" value="1"/>
</dbReference>
<dbReference type="GO" id="GO:0005886">
    <property type="term" value="C:plasma membrane"/>
    <property type="evidence" value="ECO:0007669"/>
    <property type="project" value="UniProtKB-SubCell"/>
</dbReference>
<dbReference type="SUPFAM" id="SSF82693">
    <property type="entry name" value="Multidrug efflux transporter AcrB pore domain, PN1, PN2, PC1 and PC2 subdomains"/>
    <property type="match status" value="4"/>
</dbReference>
<dbReference type="FunFam" id="1.20.1640.10:FF:000001">
    <property type="entry name" value="Efflux pump membrane transporter"/>
    <property type="match status" value="1"/>
</dbReference>
<dbReference type="NCBIfam" id="NF033617">
    <property type="entry name" value="RND_permease_2"/>
    <property type="match status" value="1"/>
</dbReference>
<dbReference type="Gene3D" id="3.30.70.1440">
    <property type="entry name" value="Multidrug efflux transporter AcrB pore domain"/>
    <property type="match status" value="1"/>
</dbReference>
<dbReference type="Gene3D" id="1.20.1640.10">
    <property type="entry name" value="Multidrug efflux transporter AcrB transmembrane domain"/>
    <property type="match status" value="2"/>
</dbReference>
<feature type="transmembrane region" description="Helical" evidence="8">
    <location>
        <begin position="431"/>
        <end position="451"/>
    </location>
</feature>
<comment type="subcellular location">
    <subcellularLocation>
        <location evidence="1">Cell inner membrane</location>
        <topology evidence="1">Multi-pass membrane protein</topology>
    </subcellularLocation>
</comment>
<organism evidence="9 10">
    <name type="scientific">Planctopirus hydrillae</name>
    <dbReference type="NCBI Taxonomy" id="1841610"/>
    <lineage>
        <taxon>Bacteria</taxon>
        <taxon>Pseudomonadati</taxon>
        <taxon>Planctomycetota</taxon>
        <taxon>Planctomycetia</taxon>
        <taxon>Planctomycetales</taxon>
        <taxon>Planctomycetaceae</taxon>
        <taxon>Planctopirus</taxon>
    </lineage>
</organism>
<reference evidence="9 10" key="1">
    <citation type="submission" date="2016-05" db="EMBL/GenBank/DDBJ databases">
        <title>Genomic and physiological characterization of Planctopirus sp. isolated from fresh water lake.</title>
        <authorList>
            <person name="Subhash Y."/>
            <person name="Ramana C."/>
        </authorList>
    </citation>
    <scope>NUCLEOTIDE SEQUENCE [LARGE SCALE GENOMIC DNA]</scope>
    <source>
        <strain evidence="9 10">JC280</strain>
    </source>
</reference>
<dbReference type="Proteomes" id="UP000094828">
    <property type="component" value="Unassembled WGS sequence"/>
</dbReference>
<evidence type="ECO:0000313" key="10">
    <source>
        <dbReference type="Proteomes" id="UP000094828"/>
    </source>
</evidence>
<dbReference type="PRINTS" id="PR00702">
    <property type="entry name" value="ACRIFLAVINRP"/>
</dbReference>
<feature type="transmembrane region" description="Helical" evidence="8">
    <location>
        <begin position="12"/>
        <end position="32"/>
    </location>
</feature>
<evidence type="ECO:0000256" key="3">
    <source>
        <dbReference type="ARBA" id="ARBA00022475"/>
    </source>
</evidence>
<keyword evidence="7 8" id="KW-0472">Membrane</keyword>
<keyword evidence="2" id="KW-0813">Transport</keyword>
<evidence type="ECO:0000313" key="9">
    <source>
        <dbReference type="EMBL" id="ODA28572.1"/>
    </source>
</evidence>
<dbReference type="Gene3D" id="3.30.2090.10">
    <property type="entry name" value="Multidrug efflux transporter AcrB TolC docking domain, DN and DC subdomains"/>
    <property type="match status" value="2"/>
</dbReference>
<dbReference type="SUPFAM" id="SSF82714">
    <property type="entry name" value="Multidrug efflux transporter AcrB TolC docking domain, DN and DC subdomains"/>
    <property type="match status" value="2"/>
</dbReference>
<accession>A0A1C3E5Q0</accession>
<dbReference type="OrthoDB" id="220575at2"/>
<evidence type="ECO:0000256" key="8">
    <source>
        <dbReference type="SAM" id="Phobius"/>
    </source>
</evidence>
<keyword evidence="6 8" id="KW-1133">Transmembrane helix</keyword>
<keyword evidence="4" id="KW-0997">Cell inner membrane</keyword>
<feature type="transmembrane region" description="Helical" evidence="8">
    <location>
        <begin position="463"/>
        <end position="488"/>
    </location>
</feature>
<dbReference type="FunFam" id="3.30.70.1430:FF:000001">
    <property type="entry name" value="Efflux pump membrane transporter"/>
    <property type="match status" value="1"/>
</dbReference>
<dbReference type="EMBL" id="LYDR01000152">
    <property type="protein sequence ID" value="ODA28572.1"/>
    <property type="molecule type" value="Genomic_DNA"/>
</dbReference>
<feature type="transmembrane region" description="Helical" evidence="8">
    <location>
        <begin position="986"/>
        <end position="1012"/>
    </location>
</feature>
<dbReference type="SUPFAM" id="SSF82866">
    <property type="entry name" value="Multidrug efflux transporter AcrB transmembrane domain"/>
    <property type="match status" value="2"/>
</dbReference>
<keyword evidence="3" id="KW-1003">Cell membrane</keyword>
<dbReference type="GO" id="GO:0042910">
    <property type="term" value="F:xenobiotic transmembrane transporter activity"/>
    <property type="evidence" value="ECO:0007669"/>
    <property type="project" value="TreeGrafter"/>
</dbReference>
<dbReference type="AlphaFoldDB" id="A0A1C3E5Q0"/>
<dbReference type="InterPro" id="IPR001036">
    <property type="entry name" value="Acrflvin-R"/>
</dbReference>
<keyword evidence="10" id="KW-1185">Reference proteome</keyword>
<protein>
    <submittedName>
        <fullName evidence="9">Multidrug transporter subunit MdtC</fullName>
    </submittedName>
</protein>
<dbReference type="RefSeq" id="WP_068851903.1">
    <property type="nucleotide sequence ID" value="NZ_LYDR01000152.1"/>
</dbReference>
<dbReference type="PANTHER" id="PTHR32063:SF34">
    <property type="entry name" value="MULTIDRUG RESISTANCE PROTEIN MDTC"/>
    <property type="match status" value="1"/>
</dbReference>
<feature type="transmembrane region" description="Helical" evidence="8">
    <location>
        <begin position="529"/>
        <end position="548"/>
    </location>
</feature>
<evidence type="ECO:0000256" key="4">
    <source>
        <dbReference type="ARBA" id="ARBA00022519"/>
    </source>
</evidence>
<feature type="transmembrane region" description="Helical" evidence="8">
    <location>
        <begin position="895"/>
        <end position="921"/>
    </location>
</feature>
<dbReference type="Gene3D" id="3.30.70.1320">
    <property type="entry name" value="Multidrug efflux transporter AcrB pore domain like"/>
    <property type="match status" value="1"/>
</dbReference>
<gene>
    <name evidence="9" type="ORF">A6X21_12820</name>
</gene>
<evidence type="ECO:0000256" key="5">
    <source>
        <dbReference type="ARBA" id="ARBA00022692"/>
    </source>
</evidence>
<comment type="caution">
    <text evidence="9">The sequence shown here is derived from an EMBL/GenBank/DDBJ whole genome shotgun (WGS) entry which is preliminary data.</text>
</comment>
<evidence type="ECO:0000256" key="2">
    <source>
        <dbReference type="ARBA" id="ARBA00022448"/>
    </source>
</evidence>
<feature type="transmembrane region" description="Helical" evidence="8">
    <location>
        <begin position="858"/>
        <end position="875"/>
    </location>
</feature>
<feature type="transmembrane region" description="Helical" evidence="8">
    <location>
        <begin position="360"/>
        <end position="381"/>
    </location>
</feature>
<evidence type="ECO:0000256" key="7">
    <source>
        <dbReference type="ARBA" id="ARBA00023136"/>
    </source>
</evidence>
<feature type="transmembrane region" description="Helical" evidence="8">
    <location>
        <begin position="957"/>
        <end position="974"/>
    </location>
</feature>
<dbReference type="Gene3D" id="3.30.70.1430">
    <property type="entry name" value="Multidrug efflux transporter AcrB pore domain"/>
    <property type="match status" value="2"/>
</dbReference>
<dbReference type="STRING" id="1841610.A6X21_12820"/>
<sequence>MNLSTPFILRPVGTTLLTMAIMLAGALSYSLLPVAPLPQIDFPTISVSANLPGASPQTMASAVATPLERQFGRIAGVTEMTSNSSLGNTSITLQFDLDRNIDAASRDVQAAINAARGQLPTNLPNNPSYRKVNPADAPIMGISIVSKTYTQAQMYDAAATILQQKLSQVRGVGQIIIGGGSAPAVRVDVNPALLNHLGLGLQDVREVLGNANANRPKGLIDDGQKAWSLDATDQLYQADEYASLILYQQDGAIVRLRDVARITDSVENSRSYGISNGVRSVSLLIFRQPGANIIEIVDKINAMLPQLDAQIPAEMELRVTMDRTATIRASLEDVQFTLVLSVGLVILVVFFFLRDLRATIIPSVAVPVSLVATFGAMYLLNYSLDNLSLMALTIATGFVVDDAIVVIENISRHLEEGMSPLAASIRGAREIGFTVLSISISLVAVFIPILLMNGLVGRLFREFAVVLSVAIGVSMVVSLTTTPMMCAWMLKHRKVKDRGWFFRWTEAIFDLWIRMYASSLRVVLRHQWMTLIVTMGTIALTGYLYAVIPKGFFPQQDTGRLSANLVADQATSFRAMTALLDQFAAVIEDDPAVATVQASIGGGFGGATNSARIFVMLKPLSERRATPEQIMGRIRAKASKIPGAALLMQSVQDLRIGGRGSSAQYQYSLKADSIEELNEWTPKLLDQMRQIPGIVDINSDQQNGGLQTRLEIDRTTAARLGVSLAQIDNTLYDAFGQRQVSTMYKSQNQYRVVMEVDQEFAENPDALNGLYVQGPEGAQIPLQALCTITKTNSSLSANHSGQFPSATISFNLAQGVSLSQIVPQIEQISVKLGLPENIQGKFAGAAEAFQSSLNTQPLLILAALVSVYIVLGILYESYIHPLTILSTLPSAGVGALLALLLCGYELNVMSLIGILLLIGIVKKNAIMMIDFAIEAERTAGKSPEEAIFEACLMRFRPITMTTMAALFAGLPLAVGSGNGAEIRQPLGIAIVGGLIFSQVLTLYTTPVVYLFLDRVRLRFGSQADSRLAIPHQESSREGLATSV</sequence>
<name>A0A1C3E5Q0_9PLAN</name>